<dbReference type="SMART" id="SM00028">
    <property type="entry name" value="TPR"/>
    <property type="match status" value="13"/>
</dbReference>
<dbReference type="InterPro" id="IPR011990">
    <property type="entry name" value="TPR-like_helical_dom_sf"/>
</dbReference>
<sequence>MNRTSITLLTLFLGVIFLCRSQETQVYSNPNKTYQDALALYNNQQYQAAQALFEKVRATTDDGETEANSAYYAANAAIRLNQRGADRLMEEFVENYPTSTKRNSAFMDVADYYFETGKYPYALKWYKKVDKSAMSRKDEERFNFNNGYAYYAANKPKEAERYLSKVSNSPKYGSQAKYYLGYIAYEQDDYDEASARFDQITDQEVLNEKLSYYQADLNFKLGNFKEAIAMAEKQLPKSDRREVSELHKIIGESYFNLGQYDKAIPHLKQYRGKRGKWNNTDFYLLGYSYYKQGDYKSAIGQFNKIINGSNAVAQNAYYHLAECYMKLDKKPEALNAFRNASQMDFNAEIEKDALLNYARLSYEIGNAYEPVPQVMMAYLEKYPKDEHQAEIQDLLVDSYITSKNFEGAMQLLEENESYASKETYQKVAFYRGVELFIDGDYEQALERFSKSLKKAADPVFEARAQYWKAESAYRLDRFEEALDGFERFARNQAAKNTEEYNDLDYNLGYCHFKLKNYQKALPYFRNVTNSATVEQEKMADSYVRLGDSHFVSSNYSQAIAAYDEAAKMNGPERDYAAFQKALSLGFLGKNAAKIDGFKQFLQRYPKSSLQDDALFELANTYIKIDNEAMGLQTYDRLIAQFGGSRFAPRAMLRQGLVHYNANRGEEALKKLRQVVKQYPETQEAKQAVGTAKLVYVDLGRVNEYAAWVRDLDFVEVTDAELDNASFESADRKYLEGNKDAAIKGYEQYLGQFPNGIHSLRANFNLAQLYFSKGQKDKALERFKIVADSGGGEYTEQALTRVCEIYVGRKDYQSALPYLEQLERTAEIDQNRTFAQSNLMKGYYGQKDYDKTIAYAEKVLSAPNIDNRIKSDAQIMIARSAIETGNEELAETAFSTVKKIASGETAAEAWYYDAYFKNKNQDFEASNASVQKLAKDYSGYKEWGGKGLIIMAKNYYQLGDAFQATYILESVIENFSEYDEIVAEAQGELSVIKSKETERNSSIDPNEN</sequence>
<proteinExistence type="predicted"/>
<dbReference type="PROSITE" id="PS50005">
    <property type="entry name" value="TPR"/>
    <property type="match status" value="3"/>
</dbReference>
<dbReference type="Pfam" id="PF12895">
    <property type="entry name" value="ANAPC3"/>
    <property type="match status" value="1"/>
</dbReference>
<keyword evidence="3" id="KW-1185">Reference proteome</keyword>
<dbReference type="KEGG" id="mlt:VC82_680"/>
<gene>
    <name evidence="2" type="ORF">VC82_680</name>
</gene>
<feature type="repeat" description="TPR" evidence="1">
    <location>
        <begin position="648"/>
        <end position="681"/>
    </location>
</feature>
<dbReference type="OrthoDB" id="9814448at2"/>
<evidence type="ECO:0000313" key="3">
    <source>
        <dbReference type="Proteomes" id="UP000032726"/>
    </source>
</evidence>
<evidence type="ECO:0000256" key="1">
    <source>
        <dbReference type="PROSITE-ProRule" id="PRU00339"/>
    </source>
</evidence>
<dbReference type="Pfam" id="PF13432">
    <property type="entry name" value="TPR_16"/>
    <property type="match status" value="3"/>
</dbReference>
<feature type="repeat" description="TPR" evidence="1">
    <location>
        <begin position="539"/>
        <end position="572"/>
    </location>
</feature>
<feature type="repeat" description="TPR" evidence="1">
    <location>
        <begin position="314"/>
        <end position="347"/>
    </location>
</feature>
<keyword evidence="1" id="KW-0802">TPR repeat</keyword>
<dbReference type="HOGENOM" id="CLU_011828_0_0_10"/>
<organism evidence="2 3">
    <name type="scientific">Flagellimonas lutaonensis</name>
    <dbReference type="NCBI Taxonomy" id="516051"/>
    <lineage>
        <taxon>Bacteria</taxon>
        <taxon>Pseudomonadati</taxon>
        <taxon>Bacteroidota</taxon>
        <taxon>Flavobacteriia</taxon>
        <taxon>Flavobacteriales</taxon>
        <taxon>Flavobacteriaceae</taxon>
        <taxon>Flagellimonas</taxon>
    </lineage>
</organism>
<dbReference type="InterPro" id="IPR019734">
    <property type="entry name" value="TPR_rpt"/>
</dbReference>
<name>A0A0D5YR67_9FLAO</name>
<dbReference type="Pfam" id="PF13174">
    <property type="entry name" value="TPR_6"/>
    <property type="match status" value="1"/>
</dbReference>
<dbReference type="Proteomes" id="UP000032726">
    <property type="component" value="Chromosome"/>
</dbReference>
<dbReference type="AlphaFoldDB" id="A0A0D5YR67"/>
<dbReference type="PANTHER" id="PTHR12558">
    <property type="entry name" value="CELL DIVISION CYCLE 16,23,27"/>
    <property type="match status" value="1"/>
</dbReference>
<dbReference type="STRING" id="516051.VC82_680"/>
<dbReference type="PANTHER" id="PTHR12558:SF13">
    <property type="entry name" value="CELL DIVISION CYCLE PROTEIN 27 HOMOLOG"/>
    <property type="match status" value="1"/>
</dbReference>
<reference evidence="2 3" key="1">
    <citation type="submission" date="2015-03" db="EMBL/GenBank/DDBJ databases">
        <title>Complete genome sequence of Muricauda lutaonensis CC-HSB-11T, isolated from a coastal hot spring.</title>
        <authorList>
            <person name="Kim K.M."/>
        </authorList>
    </citation>
    <scope>NUCLEOTIDE SEQUENCE [LARGE SCALE GENOMIC DNA]</scope>
    <source>
        <strain evidence="2 3">CC-HSB-11</strain>
    </source>
</reference>
<dbReference type="RefSeq" id="WP_045801117.1">
    <property type="nucleotide sequence ID" value="NZ_CP011071.1"/>
</dbReference>
<dbReference type="EMBL" id="CP011071">
    <property type="protein sequence ID" value="AKA34346.1"/>
    <property type="molecule type" value="Genomic_DNA"/>
</dbReference>
<dbReference type="Pfam" id="PF13181">
    <property type="entry name" value="TPR_8"/>
    <property type="match status" value="2"/>
</dbReference>
<evidence type="ECO:0000313" key="2">
    <source>
        <dbReference type="EMBL" id="AKA34346.1"/>
    </source>
</evidence>
<accession>A0A0D5YR67</accession>
<dbReference type="SUPFAM" id="SSF81901">
    <property type="entry name" value="HCP-like"/>
    <property type="match status" value="1"/>
</dbReference>
<dbReference type="Gene3D" id="1.25.40.10">
    <property type="entry name" value="Tetratricopeptide repeat domain"/>
    <property type="match status" value="7"/>
</dbReference>
<dbReference type="SUPFAM" id="SSF48452">
    <property type="entry name" value="TPR-like"/>
    <property type="match status" value="3"/>
</dbReference>
<protein>
    <submittedName>
        <fullName evidence="2">Tetratricopeptide TPR_1 repeat-containing protein</fullName>
    </submittedName>
</protein>
<dbReference type="PATRIC" id="fig|516051.4.peg.710"/>